<protein>
    <submittedName>
        <fullName evidence="1">Uncharacterized protein</fullName>
    </submittedName>
</protein>
<evidence type="ECO:0000313" key="2">
    <source>
        <dbReference type="Proteomes" id="UP000254437"/>
    </source>
</evidence>
<dbReference type="EMBL" id="UGQU01000002">
    <property type="protein sequence ID" value="STZ62809.1"/>
    <property type="molecule type" value="Genomic_DNA"/>
</dbReference>
<dbReference type="AlphaFoldDB" id="A0A378TPK6"/>
<proteinExistence type="predicted"/>
<gene>
    <name evidence="1" type="ORF">NCTC10359_01213</name>
</gene>
<organism evidence="1 2">
    <name type="scientific">Moraxella lacunata</name>
    <dbReference type="NCBI Taxonomy" id="477"/>
    <lineage>
        <taxon>Bacteria</taxon>
        <taxon>Pseudomonadati</taxon>
        <taxon>Pseudomonadota</taxon>
        <taxon>Gammaproteobacteria</taxon>
        <taxon>Moraxellales</taxon>
        <taxon>Moraxellaceae</taxon>
        <taxon>Moraxella</taxon>
    </lineage>
</organism>
<name>A0A378TPK6_MORLA</name>
<accession>A0A378TPK6</accession>
<reference evidence="1 2" key="1">
    <citation type="submission" date="2018-06" db="EMBL/GenBank/DDBJ databases">
        <authorList>
            <consortium name="Pathogen Informatics"/>
            <person name="Doyle S."/>
        </authorList>
    </citation>
    <scope>NUCLEOTIDE SEQUENCE [LARGE SCALE GENOMIC DNA]</scope>
    <source>
        <strain evidence="1 2">NCTC10359</strain>
    </source>
</reference>
<sequence>MLKNSSQVELNDSEARQSQGLNRWVLHKSPIHQTLALQAFKPIMSWWKLRQSPFVFVKNI</sequence>
<dbReference type="Proteomes" id="UP000254437">
    <property type="component" value="Unassembled WGS sequence"/>
</dbReference>
<evidence type="ECO:0000313" key="1">
    <source>
        <dbReference type="EMBL" id="STZ62809.1"/>
    </source>
</evidence>